<evidence type="ECO:0000313" key="11">
    <source>
        <dbReference type="Proteomes" id="UP000037088"/>
    </source>
</evidence>
<proteinExistence type="inferred from homology"/>
<feature type="transmembrane region" description="Helical" evidence="6">
    <location>
        <begin position="12"/>
        <end position="32"/>
    </location>
</feature>
<dbReference type="PANTHER" id="PTHR34820">
    <property type="entry name" value="INNER MEMBRANE PROTEIN YEBZ"/>
    <property type="match status" value="1"/>
</dbReference>
<feature type="domain" description="Copper resistance protein D" evidence="7">
    <location>
        <begin position="187"/>
        <end position="285"/>
    </location>
</feature>
<evidence type="ECO:0000256" key="3">
    <source>
        <dbReference type="ARBA" id="ARBA00022692"/>
    </source>
</evidence>
<keyword evidence="5 6" id="KW-0472">Membrane</keyword>
<dbReference type="RefSeq" id="WP_052900073.1">
    <property type="nucleotide sequence ID" value="NZ_JRXE01000019.1"/>
</dbReference>
<feature type="transmembrane region" description="Helical" evidence="6">
    <location>
        <begin position="94"/>
        <end position="112"/>
    </location>
</feature>
<dbReference type="GO" id="GO:0006825">
    <property type="term" value="P:copper ion transport"/>
    <property type="evidence" value="ECO:0007669"/>
    <property type="project" value="InterPro"/>
</dbReference>
<dbReference type="InterPro" id="IPR032694">
    <property type="entry name" value="CopC/D"/>
</dbReference>
<evidence type="ECO:0000313" key="8">
    <source>
        <dbReference type="EMBL" id="KOC88990.1"/>
    </source>
</evidence>
<dbReference type="GO" id="GO:0005886">
    <property type="term" value="C:plasma membrane"/>
    <property type="evidence" value="ECO:0007669"/>
    <property type="project" value="UniProtKB-SubCell"/>
</dbReference>
<comment type="caution">
    <text evidence="8">The sequence shown here is derived from an EMBL/GenBank/DDBJ whole genome shotgun (WGS) entry which is preliminary data.</text>
</comment>
<feature type="transmembrane region" description="Helical" evidence="6">
    <location>
        <begin position="195"/>
        <end position="217"/>
    </location>
</feature>
<dbReference type="Proteomes" id="UP000037088">
    <property type="component" value="Unassembled WGS sequence"/>
</dbReference>
<dbReference type="InterPro" id="IPR008457">
    <property type="entry name" value="Cu-R_CopD_dom"/>
</dbReference>
<gene>
    <name evidence="8" type="ORF">NG42_14000</name>
    <name evidence="9" type="ORF">NG43_12825</name>
</gene>
<evidence type="ECO:0000313" key="10">
    <source>
        <dbReference type="Proteomes" id="UP000036851"/>
    </source>
</evidence>
<sequence length="292" mass="32053">MALSTLYIVCRWLHFAAVMLLAGSAFYSALLSPKRFKAHLAQRLHPLMLASSVVALLSAVALLAAQTGLMSGDWRNITDPDTWQAVLGTGFGEAWQWQIILPLIACATFLLHSAWRQPLLLLLGLAQLTGLAFVGHAAMLEGWPGAFQRANHALHLISSAFWVCGLLPLLLLMTDARNIALRSDAIRAMMRFSRYGHLAVALAIFTGIINALMILGWPLVSFALYSQLLLVKILLVGLMVAIALFNRYWLVPRFRRAGQRAQQGFIRMTQAELLLGTLVVVLVSIFATLAPA</sequence>
<dbReference type="EMBL" id="JRXE01000019">
    <property type="protein sequence ID" value="KOC88990.1"/>
    <property type="molecule type" value="Genomic_DNA"/>
</dbReference>
<dbReference type="Proteomes" id="UP000036851">
    <property type="component" value="Unassembled WGS sequence"/>
</dbReference>
<dbReference type="EMBL" id="JRXF01000019">
    <property type="protein sequence ID" value="KOC92637.1"/>
    <property type="molecule type" value="Genomic_DNA"/>
</dbReference>
<comment type="similarity">
    <text evidence="6">Belongs to the CopD family.</text>
</comment>
<keyword evidence="2 6" id="KW-1003">Cell membrane</keyword>
<feature type="transmembrane region" description="Helical" evidence="6">
    <location>
        <begin position="229"/>
        <end position="250"/>
    </location>
</feature>
<dbReference type="PANTHER" id="PTHR34820:SF4">
    <property type="entry name" value="INNER MEMBRANE PROTEIN YEBZ"/>
    <property type="match status" value="1"/>
</dbReference>
<feature type="transmembrane region" description="Helical" evidence="6">
    <location>
        <begin position="119"/>
        <end position="140"/>
    </location>
</feature>
<accession>A0A0L7T120</accession>
<keyword evidence="4 6" id="KW-1133">Transmembrane helix</keyword>
<feature type="transmembrane region" description="Helical" evidence="6">
    <location>
        <begin position="271"/>
        <end position="290"/>
    </location>
</feature>
<evidence type="ECO:0000313" key="9">
    <source>
        <dbReference type="EMBL" id="KOC92637.1"/>
    </source>
</evidence>
<dbReference type="AlphaFoldDB" id="A0A0L7T120"/>
<dbReference type="Pfam" id="PF05425">
    <property type="entry name" value="CopD"/>
    <property type="match status" value="1"/>
</dbReference>
<keyword evidence="3 6" id="KW-0812">Transmembrane</keyword>
<dbReference type="NCBIfam" id="NF033808">
    <property type="entry name" value="copper_CopD"/>
    <property type="match status" value="1"/>
</dbReference>
<feature type="transmembrane region" description="Helical" evidence="6">
    <location>
        <begin position="44"/>
        <end position="65"/>
    </location>
</feature>
<dbReference type="InterPro" id="IPR047689">
    <property type="entry name" value="CopD"/>
</dbReference>
<evidence type="ECO:0000256" key="1">
    <source>
        <dbReference type="ARBA" id="ARBA00004651"/>
    </source>
</evidence>
<dbReference type="PATRIC" id="fig|1560201.3.peg.2973"/>
<organism evidence="8 11">
    <name type="scientific">Winslowiella iniecta</name>
    <dbReference type="NCBI Taxonomy" id="1560201"/>
    <lineage>
        <taxon>Bacteria</taxon>
        <taxon>Pseudomonadati</taxon>
        <taxon>Pseudomonadota</taxon>
        <taxon>Gammaproteobacteria</taxon>
        <taxon>Enterobacterales</taxon>
        <taxon>Erwiniaceae</taxon>
        <taxon>Winslowiella</taxon>
    </lineage>
</organism>
<evidence type="ECO:0000256" key="6">
    <source>
        <dbReference type="RuleBase" id="RU369037"/>
    </source>
</evidence>
<evidence type="ECO:0000256" key="2">
    <source>
        <dbReference type="ARBA" id="ARBA00022475"/>
    </source>
</evidence>
<keyword evidence="6" id="KW-0186">Copper</keyword>
<evidence type="ECO:0000259" key="7">
    <source>
        <dbReference type="Pfam" id="PF05425"/>
    </source>
</evidence>
<reference evidence="10 11" key="1">
    <citation type="journal article" date="2015" name="Int. J. Syst. Evol. Microbiol.">
        <title>Erwinia iniecta sp. nov., isolated from Russian wheat aphids (Diuraphis noxia).</title>
        <authorList>
            <person name="Campillo T."/>
            <person name="Luna E."/>
            <person name="Portier P."/>
            <person name="Fischer-Le Saux M."/>
            <person name="Lapitan N."/>
            <person name="Tisserat N.A."/>
            <person name="Leach J.E."/>
        </authorList>
    </citation>
    <scope>NUCLEOTIDE SEQUENCE [LARGE SCALE GENOMIC DNA]</scope>
    <source>
        <strain evidence="8 11">B120</strain>
        <strain evidence="9 10">B149</strain>
    </source>
</reference>
<feature type="transmembrane region" description="Helical" evidence="6">
    <location>
        <begin position="152"/>
        <end position="174"/>
    </location>
</feature>
<comment type="function">
    <text evidence="6">Involved in copper resistance.</text>
</comment>
<dbReference type="OrthoDB" id="7032707at2"/>
<dbReference type="GO" id="GO:0046688">
    <property type="term" value="P:response to copper ion"/>
    <property type="evidence" value="ECO:0007669"/>
    <property type="project" value="UniProtKB-UniRule"/>
</dbReference>
<name>A0A0L7T120_9GAMM</name>
<evidence type="ECO:0000256" key="4">
    <source>
        <dbReference type="ARBA" id="ARBA00022989"/>
    </source>
</evidence>
<keyword evidence="11" id="KW-1185">Reference proteome</keyword>
<dbReference type="STRING" id="1560201.NG42_14000"/>
<keyword evidence="6" id="KW-0997">Cell inner membrane</keyword>
<evidence type="ECO:0000256" key="5">
    <source>
        <dbReference type="ARBA" id="ARBA00023136"/>
    </source>
</evidence>
<comment type="subcellular location">
    <subcellularLocation>
        <location evidence="6">Cell inner membrane</location>
        <topology evidence="6">Multi-pass membrane protein</topology>
    </subcellularLocation>
    <subcellularLocation>
        <location evidence="1">Cell membrane</location>
        <topology evidence="1">Multi-pass membrane protein</topology>
    </subcellularLocation>
</comment>
<protein>
    <recommendedName>
        <fullName evidence="6">Copper resistance protein D</fullName>
    </recommendedName>
</protein>